<dbReference type="Proteomes" id="UP000309848">
    <property type="component" value="Unassembled WGS sequence"/>
</dbReference>
<gene>
    <name evidence="2" type="ORF">E5A74_08370</name>
</gene>
<keyword evidence="1" id="KW-1133">Transmembrane helix</keyword>
<dbReference type="AlphaFoldDB" id="A0A4S1WMT1"/>
<evidence type="ECO:0000313" key="3">
    <source>
        <dbReference type="Proteomes" id="UP000309848"/>
    </source>
</evidence>
<protein>
    <submittedName>
        <fullName evidence="2">Uncharacterized protein</fullName>
    </submittedName>
</protein>
<reference evidence="2 3" key="1">
    <citation type="submission" date="2019-04" db="EMBL/GenBank/DDBJ databases">
        <title>Sphingomonas psychrotolerans sp. nov., isolated from soil in the Tianshan Mountains, Xinjiang, China.</title>
        <authorList>
            <person name="Luo Y."/>
            <person name="Sheng H."/>
        </authorList>
    </citation>
    <scope>NUCLEOTIDE SEQUENCE [LARGE SCALE GENOMIC DNA]</scope>
    <source>
        <strain evidence="2 3">KIS18-15</strain>
    </source>
</reference>
<evidence type="ECO:0000313" key="2">
    <source>
        <dbReference type="EMBL" id="TGX43180.1"/>
    </source>
</evidence>
<sequence length="184" mass="19383">MHVGKPDPELPADAEPSLVQRLVALGRRRRVASDVADAGAGWPRHRVATAVALLIAAGPLLTIGGARLIAGRERAAAERLETELAPRIAAAQAARDARAQMAGVLQRATLGATIEALAQALPADATLVRAERDAQGQLTLEIAAPDPDKLRAALRRIPAFARLRDTRQRQADGQMVVLLEGEAG</sequence>
<proteinExistence type="predicted"/>
<feature type="transmembrane region" description="Helical" evidence="1">
    <location>
        <begin position="47"/>
        <end position="70"/>
    </location>
</feature>
<keyword evidence="1" id="KW-0812">Transmembrane</keyword>
<evidence type="ECO:0000256" key="1">
    <source>
        <dbReference type="SAM" id="Phobius"/>
    </source>
</evidence>
<organism evidence="2 3">
    <name type="scientific">Sphingomonas naasensis</name>
    <dbReference type="NCBI Taxonomy" id="1344951"/>
    <lineage>
        <taxon>Bacteria</taxon>
        <taxon>Pseudomonadati</taxon>
        <taxon>Pseudomonadota</taxon>
        <taxon>Alphaproteobacteria</taxon>
        <taxon>Sphingomonadales</taxon>
        <taxon>Sphingomonadaceae</taxon>
        <taxon>Sphingomonas</taxon>
    </lineage>
</organism>
<dbReference type="RefSeq" id="WP_135983832.1">
    <property type="nucleotide sequence ID" value="NZ_JAASQM010000002.1"/>
</dbReference>
<accession>A0A4S1WMT1</accession>
<keyword evidence="1" id="KW-0472">Membrane</keyword>
<keyword evidence="3" id="KW-1185">Reference proteome</keyword>
<dbReference type="OrthoDB" id="7586213at2"/>
<name>A0A4S1WMT1_9SPHN</name>
<comment type="caution">
    <text evidence="2">The sequence shown here is derived from an EMBL/GenBank/DDBJ whole genome shotgun (WGS) entry which is preliminary data.</text>
</comment>
<dbReference type="EMBL" id="SRXU01000003">
    <property type="protein sequence ID" value="TGX43180.1"/>
    <property type="molecule type" value="Genomic_DNA"/>
</dbReference>